<keyword evidence="10" id="KW-1185">Reference proteome</keyword>
<evidence type="ECO:0000256" key="2">
    <source>
        <dbReference type="ARBA" id="ARBA00004167"/>
    </source>
</evidence>
<dbReference type="SUPFAM" id="SSF54523">
    <property type="entry name" value="Pili subunits"/>
    <property type="match status" value="1"/>
</dbReference>
<evidence type="ECO:0000256" key="4">
    <source>
        <dbReference type="ARBA" id="ARBA00022692"/>
    </source>
</evidence>
<keyword evidence="7" id="KW-1003">Cell membrane</keyword>
<gene>
    <name evidence="9" type="primary">gspI</name>
    <name evidence="9" type="ORF">KFQ06_05460</name>
</gene>
<comment type="subcellular location">
    <subcellularLocation>
        <location evidence="7">Cell inner membrane</location>
        <topology evidence="7">Single-pass membrane protein</topology>
    </subcellularLocation>
    <subcellularLocation>
        <location evidence="2">Membrane</location>
        <topology evidence="2">Single-pass membrane protein</topology>
    </subcellularLocation>
</comment>
<keyword evidence="5 7" id="KW-1133">Transmembrane helix</keyword>
<evidence type="ECO:0000256" key="7">
    <source>
        <dbReference type="RuleBase" id="RU368030"/>
    </source>
</evidence>
<keyword evidence="6 7" id="KW-0472">Membrane</keyword>
<dbReference type="InterPro" id="IPR003413">
    <property type="entry name" value="T2SS_GspI_C"/>
</dbReference>
<protein>
    <recommendedName>
        <fullName evidence="7">Type II secretion system protein I</fullName>
        <shortName evidence="7">T2SS minor pseudopilin I</shortName>
    </recommendedName>
</protein>
<feature type="transmembrane region" description="Helical" evidence="7">
    <location>
        <begin position="6"/>
        <end position="25"/>
    </location>
</feature>
<dbReference type="Gene3D" id="3.30.1300.30">
    <property type="entry name" value="GSPII I/J protein-like"/>
    <property type="match status" value="1"/>
</dbReference>
<keyword evidence="4 7" id="KW-0812">Transmembrane</keyword>
<evidence type="ECO:0000256" key="3">
    <source>
        <dbReference type="ARBA" id="ARBA00022481"/>
    </source>
</evidence>
<dbReference type="PANTHER" id="PTHR38779">
    <property type="entry name" value="TYPE II SECRETION SYSTEM PROTEIN I-RELATED"/>
    <property type="match status" value="1"/>
</dbReference>
<evidence type="ECO:0000313" key="10">
    <source>
        <dbReference type="Proteomes" id="UP001056873"/>
    </source>
</evidence>
<dbReference type="Proteomes" id="UP001056873">
    <property type="component" value="Chromosome"/>
</dbReference>
<comment type="similarity">
    <text evidence="7">Belongs to the GSP I family.</text>
</comment>
<comment type="function">
    <text evidence="1">Component of the type II secretion system required for the energy-dependent secretion of extracellular factors such as proteases and toxins from the periplasm. Part of the pseudopilus tip complex that is critical for the recognition and binding of secretion substrates.</text>
</comment>
<comment type="subunit">
    <text evidence="7">Type II secretion is composed of four main components: the outer membrane complex, the inner membrane complex, the cytoplasmic secretion ATPase and the periplasm-spanning pseudopilus.</text>
</comment>
<dbReference type="Pfam" id="PF02501">
    <property type="entry name" value="T2SSI"/>
    <property type="match status" value="1"/>
</dbReference>
<sequence>MTLLEVVVALMIFAIGCMAVIKTTGQQVRSLGELEARNLALWVADNQLALLQLDAAPPAPAWREGTTEMADEIWYWRYRGRETTDAGLWAIEIEVRREPQAHNALIALLAYRELP</sequence>
<dbReference type="EMBL" id="CP074347">
    <property type="protein sequence ID" value="USV03223.1"/>
    <property type="molecule type" value="Genomic_DNA"/>
</dbReference>
<name>A0ABY5CYH4_9GAMM</name>
<feature type="domain" description="Type II secretion system protein GspI C-terminal" evidence="8">
    <location>
        <begin position="34"/>
        <end position="111"/>
    </location>
</feature>
<evidence type="ECO:0000256" key="5">
    <source>
        <dbReference type="ARBA" id="ARBA00022989"/>
    </source>
</evidence>
<dbReference type="PANTHER" id="PTHR38779:SF2">
    <property type="entry name" value="TYPE II SECRETION SYSTEM PROTEIN I-RELATED"/>
    <property type="match status" value="1"/>
</dbReference>
<reference evidence="9" key="1">
    <citation type="journal article" date="2022" name="BMC Genomics">
        <title>Genome sequence of the entomopathogenic Serratia entomophila isolate 626 and characterisation of the species specific itaconate degradation pathway.</title>
        <authorList>
            <person name="Vaughan A.L."/>
            <person name="Altermann E."/>
            <person name="Glare T.R."/>
            <person name="Hurst M.R.H."/>
        </authorList>
    </citation>
    <scope>NUCLEOTIDE SEQUENCE</scope>
    <source>
        <strain evidence="9">626</strain>
    </source>
</reference>
<dbReference type="NCBIfam" id="TIGR01707">
    <property type="entry name" value="gspI"/>
    <property type="match status" value="1"/>
</dbReference>
<dbReference type="InterPro" id="IPR010052">
    <property type="entry name" value="T2SS_protein-GspI"/>
</dbReference>
<accession>A0ABY5CYH4</accession>
<comment type="PTM">
    <text evidence="7">Cleaved by prepilin peptidase.</text>
</comment>
<organism evidence="9 10">
    <name type="scientific">Serratia entomophila</name>
    <dbReference type="NCBI Taxonomy" id="42906"/>
    <lineage>
        <taxon>Bacteria</taxon>
        <taxon>Pseudomonadati</taxon>
        <taxon>Pseudomonadota</taxon>
        <taxon>Gammaproteobacteria</taxon>
        <taxon>Enterobacterales</taxon>
        <taxon>Yersiniaceae</taxon>
        <taxon>Serratia</taxon>
    </lineage>
</organism>
<keyword evidence="3 7" id="KW-0488">Methylation</keyword>
<evidence type="ECO:0000256" key="1">
    <source>
        <dbReference type="ARBA" id="ARBA00003161"/>
    </source>
</evidence>
<evidence type="ECO:0000256" key="6">
    <source>
        <dbReference type="ARBA" id="ARBA00023136"/>
    </source>
</evidence>
<evidence type="ECO:0000259" key="8">
    <source>
        <dbReference type="Pfam" id="PF02501"/>
    </source>
</evidence>
<keyword evidence="7" id="KW-0997">Cell inner membrane</keyword>
<evidence type="ECO:0000313" key="9">
    <source>
        <dbReference type="EMBL" id="USV03223.1"/>
    </source>
</evidence>
<dbReference type="InterPro" id="IPR045584">
    <property type="entry name" value="Pilin-like"/>
</dbReference>
<proteinExistence type="inferred from homology"/>